<evidence type="ECO:0000313" key="4">
    <source>
        <dbReference type="EMBL" id="MFC4989056.1"/>
    </source>
</evidence>
<keyword evidence="1" id="KW-0863">Zinc-finger</keyword>
<feature type="region of interest" description="Disordered" evidence="2">
    <location>
        <begin position="1"/>
        <end position="28"/>
    </location>
</feature>
<gene>
    <name evidence="4" type="ORF">ACFPFO_15025</name>
</gene>
<dbReference type="PROSITE" id="PS50966">
    <property type="entry name" value="ZF_SWIM"/>
    <property type="match status" value="1"/>
</dbReference>
<evidence type="ECO:0000259" key="3">
    <source>
        <dbReference type="PROSITE" id="PS50966"/>
    </source>
</evidence>
<reference evidence="4 5" key="1">
    <citation type="journal article" date="2019" name="Int. J. Syst. Evol. Microbiol.">
        <title>The Global Catalogue of Microorganisms (GCM) 10K type strain sequencing project: providing services to taxonomists for standard genome sequencing and annotation.</title>
        <authorList>
            <consortium name="The Broad Institute Genomics Platform"/>
            <consortium name="The Broad Institute Genome Sequencing Center for Infectious Disease"/>
            <person name="Wu L."/>
            <person name="Ma J."/>
        </authorList>
    </citation>
    <scope>NUCLEOTIDE SEQUENCE [LARGE SCALE GENOMIC DNA]</scope>
    <source>
        <strain evidence="4 5">CGMCC 1.15824</strain>
    </source>
</reference>
<name>A0ABD5QGY2_9EURY</name>
<organism evidence="4 5">
    <name type="scientific">Saliphagus infecundisoli</name>
    <dbReference type="NCBI Taxonomy" id="1849069"/>
    <lineage>
        <taxon>Archaea</taxon>
        <taxon>Methanobacteriati</taxon>
        <taxon>Methanobacteriota</taxon>
        <taxon>Stenosarchaea group</taxon>
        <taxon>Halobacteria</taxon>
        <taxon>Halobacteriales</taxon>
        <taxon>Natrialbaceae</taxon>
        <taxon>Saliphagus</taxon>
    </lineage>
</organism>
<proteinExistence type="predicted"/>
<protein>
    <submittedName>
        <fullName evidence="4">SWIM zinc finger family protein</fullName>
    </submittedName>
</protein>
<dbReference type="Proteomes" id="UP001595925">
    <property type="component" value="Unassembled WGS sequence"/>
</dbReference>
<keyword evidence="1" id="KW-0862">Zinc</keyword>
<keyword evidence="5" id="KW-1185">Reference proteome</keyword>
<evidence type="ECO:0000256" key="1">
    <source>
        <dbReference type="PROSITE-ProRule" id="PRU00325"/>
    </source>
</evidence>
<feature type="domain" description="SWIM-type" evidence="3">
    <location>
        <begin position="52"/>
        <end position="84"/>
    </location>
</feature>
<evidence type="ECO:0000313" key="5">
    <source>
        <dbReference type="Proteomes" id="UP001595925"/>
    </source>
</evidence>
<keyword evidence="1" id="KW-0479">Metal-binding</keyword>
<dbReference type="InterPro" id="IPR007527">
    <property type="entry name" value="Znf_SWIM"/>
</dbReference>
<comment type="caution">
    <text evidence="4">The sequence shown here is derived from an EMBL/GenBank/DDBJ whole genome shotgun (WGS) entry which is preliminary data.</text>
</comment>
<dbReference type="EMBL" id="JBHSJG010000038">
    <property type="protein sequence ID" value="MFC4989056.1"/>
    <property type="molecule type" value="Genomic_DNA"/>
</dbReference>
<sequence length="220" mass="23958">MNTPASRKSRLPLPDEPSVLDDRSRRARTERMSVLALGEGLYEVGSESDHTYLVDLEAGRCTCPDHVFRDARCKHVRRVAIEITAGRTPPPGKRAVPCGDCDEPVFVPEDAPEPVYCEEHTLAPGDTVRDRETGDRLTVVGASDLRADSVEIPEAGSTVAEYGTNAGYEPDVPVVGAVYPHARIARNGPVPRELRVYTFPRTRLQKADVGEEATGEAQPA</sequence>
<dbReference type="GO" id="GO:0008270">
    <property type="term" value="F:zinc ion binding"/>
    <property type="evidence" value="ECO:0007669"/>
    <property type="project" value="UniProtKB-KW"/>
</dbReference>
<dbReference type="AlphaFoldDB" id="A0ABD5QGY2"/>
<evidence type="ECO:0000256" key="2">
    <source>
        <dbReference type="SAM" id="MobiDB-lite"/>
    </source>
</evidence>
<accession>A0ABD5QGY2</accession>
<dbReference type="RefSeq" id="WP_224828458.1">
    <property type="nucleotide sequence ID" value="NZ_JAIVEF010000006.1"/>
</dbReference>